<reference evidence="1" key="2">
    <citation type="journal article" date="2015" name="Fish Shellfish Immunol.">
        <title>Early steps in the European eel (Anguilla anguilla)-Vibrio vulnificus interaction in the gills: Role of the RtxA13 toxin.</title>
        <authorList>
            <person name="Callol A."/>
            <person name="Pajuelo D."/>
            <person name="Ebbesson L."/>
            <person name="Teles M."/>
            <person name="MacKenzie S."/>
            <person name="Amaro C."/>
        </authorList>
    </citation>
    <scope>NUCLEOTIDE SEQUENCE</scope>
</reference>
<dbReference type="EMBL" id="GBXM01007104">
    <property type="protein sequence ID" value="JAI01474.1"/>
    <property type="molecule type" value="Transcribed_RNA"/>
</dbReference>
<evidence type="ECO:0000313" key="1">
    <source>
        <dbReference type="EMBL" id="JAI01474.1"/>
    </source>
</evidence>
<accession>A0A0E9XIG0</accession>
<reference evidence="1" key="1">
    <citation type="submission" date="2014-11" db="EMBL/GenBank/DDBJ databases">
        <authorList>
            <person name="Amaro Gonzalez C."/>
        </authorList>
    </citation>
    <scope>NUCLEOTIDE SEQUENCE</scope>
</reference>
<protein>
    <submittedName>
        <fullName evidence="1">Uncharacterized protein</fullName>
    </submittedName>
</protein>
<sequence>MGCPQQGISRECSTNQRSCVRDSIHTETCPGWFSDNTVGLLFE</sequence>
<proteinExistence type="predicted"/>
<dbReference type="AlphaFoldDB" id="A0A0E9XIG0"/>
<name>A0A0E9XIG0_ANGAN</name>
<organism evidence="1">
    <name type="scientific">Anguilla anguilla</name>
    <name type="common">European freshwater eel</name>
    <name type="synonym">Muraena anguilla</name>
    <dbReference type="NCBI Taxonomy" id="7936"/>
    <lineage>
        <taxon>Eukaryota</taxon>
        <taxon>Metazoa</taxon>
        <taxon>Chordata</taxon>
        <taxon>Craniata</taxon>
        <taxon>Vertebrata</taxon>
        <taxon>Euteleostomi</taxon>
        <taxon>Actinopterygii</taxon>
        <taxon>Neopterygii</taxon>
        <taxon>Teleostei</taxon>
        <taxon>Anguilliformes</taxon>
        <taxon>Anguillidae</taxon>
        <taxon>Anguilla</taxon>
    </lineage>
</organism>